<dbReference type="PANTHER" id="PTHR47718">
    <property type="entry name" value="OS01G0519700 PROTEIN"/>
    <property type="match status" value="1"/>
</dbReference>
<gene>
    <name evidence="1" type="ORF">LITE_LOCUS22778</name>
</gene>
<dbReference type="EMBL" id="CAMGYJ010000006">
    <property type="protein sequence ID" value="CAI0430826.1"/>
    <property type="molecule type" value="Genomic_DNA"/>
</dbReference>
<accession>A0AAV0LBV5</accession>
<evidence type="ECO:0000313" key="1">
    <source>
        <dbReference type="EMBL" id="CAI0430826.1"/>
    </source>
</evidence>
<name>A0AAV0LBV5_9ROSI</name>
<reference evidence="1" key="1">
    <citation type="submission" date="2022-08" db="EMBL/GenBank/DDBJ databases">
        <authorList>
            <person name="Gutierrez-Valencia J."/>
        </authorList>
    </citation>
    <scope>NUCLEOTIDE SEQUENCE</scope>
</reference>
<dbReference type="Proteomes" id="UP001154282">
    <property type="component" value="Unassembled WGS sequence"/>
</dbReference>
<protein>
    <submittedName>
        <fullName evidence="1">Uncharacterized protein</fullName>
    </submittedName>
</protein>
<sequence length="100" mass="11907">MYDLETEDEFDYYWKKMLENCFNEEEGKKLTSKIATWLQNLHKVRSKWSSAWLKDHFACGMRSSQLSESCNSHLPDLLMQDVREVWMALSPCVARNRSPR</sequence>
<keyword evidence="2" id="KW-1185">Reference proteome</keyword>
<evidence type="ECO:0000313" key="2">
    <source>
        <dbReference type="Proteomes" id="UP001154282"/>
    </source>
</evidence>
<organism evidence="1 2">
    <name type="scientific">Linum tenue</name>
    <dbReference type="NCBI Taxonomy" id="586396"/>
    <lineage>
        <taxon>Eukaryota</taxon>
        <taxon>Viridiplantae</taxon>
        <taxon>Streptophyta</taxon>
        <taxon>Embryophyta</taxon>
        <taxon>Tracheophyta</taxon>
        <taxon>Spermatophyta</taxon>
        <taxon>Magnoliopsida</taxon>
        <taxon>eudicotyledons</taxon>
        <taxon>Gunneridae</taxon>
        <taxon>Pentapetalae</taxon>
        <taxon>rosids</taxon>
        <taxon>fabids</taxon>
        <taxon>Malpighiales</taxon>
        <taxon>Linaceae</taxon>
        <taxon>Linum</taxon>
    </lineage>
</organism>
<proteinExistence type="predicted"/>
<comment type="caution">
    <text evidence="1">The sequence shown here is derived from an EMBL/GenBank/DDBJ whole genome shotgun (WGS) entry which is preliminary data.</text>
</comment>
<feature type="non-terminal residue" evidence="1">
    <location>
        <position position="100"/>
    </location>
</feature>
<dbReference type="PANTHER" id="PTHR47718:SF2">
    <property type="entry name" value="PROTEIN FAR1-RELATED SEQUENCE 5-LIKE"/>
    <property type="match status" value="1"/>
</dbReference>
<dbReference type="AlphaFoldDB" id="A0AAV0LBV5"/>